<organism evidence="2">
    <name type="scientific">Streptomyces sp. NBC_00049</name>
    <dbReference type="NCBI Taxonomy" id="2903617"/>
    <lineage>
        <taxon>Bacteria</taxon>
        <taxon>Bacillati</taxon>
        <taxon>Actinomycetota</taxon>
        <taxon>Actinomycetes</taxon>
        <taxon>Kitasatosporales</taxon>
        <taxon>Streptomycetaceae</taxon>
        <taxon>Streptomyces</taxon>
    </lineage>
</organism>
<dbReference type="AlphaFoldDB" id="A0AAU2K258"/>
<protein>
    <submittedName>
        <fullName evidence="2">DUF3626 domain-containing protein</fullName>
    </submittedName>
</protein>
<evidence type="ECO:0000256" key="1">
    <source>
        <dbReference type="SAM" id="MobiDB-lite"/>
    </source>
</evidence>
<feature type="region of interest" description="Disordered" evidence="1">
    <location>
        <begin position="1"/>
        <end position="26"/>
    </location>
</feature>
<dbReference type="EMBL" id="CP108264">
    <property type="protein sequence ID" value="WTU78123.1"/>
    <property type="molecule type" value="Genomic_DNA"/>
</dbReference>
<sequence>MSSAASRTSQERALRHVEELASGPPMDPSLRVTLNFHPDRLLHGKPILEAMAEDGVYRSQFVTGTSNGGLTAHPGGDRWRWESRIFAGAYDEAPAHERPVYGALNFRRKPVGGAPRFGSAHFRLAAEKLAQTTFCYPDSFLEPADFGVADRMGLIELALADHQDDLDDYIEAQVHGPVRSRGDVEALVLDPCYRGTAVEAAALRLGCPVEWHPGFRLGVEELRMHPGYRGQEYVALGTQIAVDGVLDPRIVGDAAQAGLHDPQAVKKVWHYLARFGAPRKNVDASMSPAPSQRAAVDGLRRGAGAGANSAPGETRTGRGAQNGPVCPSPSASPPPTPTTHP</sequence>
<name>A0AAU2K258_9ACTN</name>
<evidence type="ECO:0000313" key="2">
    <source>
        <dbReference type="EMBL" id="WTU78123.1"/>
    </source>
</evidence>
<feature type="region of interest" description="Disordered" evidence="1">
    <location>
        <begin position="281"/>
        <end position="341"/>
    </location>
</feature>
<gene>
    <name evidence="2" type="ORF">OG327_35170</name>
</gene>
<proteinExistence type="predicted"/>
<feature type="compositionally biased region" description="Basic and acidic residues" evidence="1">
    <location>
        <begin position="9"/>
        <end position="19"/>
    </location>
</feature>
<accession>A0AAU2K258</accession>
<dbReference type="InterPro" id="IPR022074">
    <property type="entry name" value="DUF3626"/>
</dbReference>
<dbReference type="Pfam" id="PF12294">
    <property type="entry name" value="DUF3626"/>
    <property type="match status" value="2"/>
</dbReference>
<feature type="compositionally biased region" description="Pro residues" evidence="1">
    <location>
        <begin position="326"/>
        <end position="341"/>
    </location>
</feature>
<reference evidence="2" key="1">
    <citation type="submission" date="2022-10" db="EMBL/GenBank/DDBJ databases">
        <title>The complete genomes of actinobacterial strains from the NBC collection.</title>
        <authorList>
            <person name="Joergensen T.S."/>
            <person name="Alvarez Arevalo M."/>
            <person name="Sterndorff E.B."/>
            <person name="Faurdal D."/>
            <person name="Vuksanovic O."/>
            <person name="Mourched A.-S."/>
            <person name="Charusanti P."/>
            <person name="Shaw S."/>
            <person name="Blin K."/>
            <person name="Weber T."/>
        </authorList>
    </citation>
    <scope>NUCLEOTIDE SEQUENCE</scope>
    <source>
        <strain evidence="2">NBC_00049</strain>
    </source>
</reference>